<keyword evidence="7 11" id="KW-0479">Metal-binding</keyword>
<evidence type="ECO:0000256" key="10">
    <source>
        <dbReference type="ARBA" id="ARBA00047317"/>
    </source>
</evidence>
<dbReference type="InterPro" id="IPR038987">
    <property type="entry name" value="MoeA-like"/>
</dbReference>
<organism evidence="13 14">
    <name type="scientific">Tepidimonas fonticaldi</name>
    <dbReference type="NCBI Taxonomy" id="1101373"/>
    <lineage>
        <taxon>Bacteria</taxon>
        <taxon>Pseudomonadati</taxon>
        <taxon>Pseudomonadota</taxon>
        <taxon>Betaproteobacteria</taxon>
        <taxon>Burkholderiales</taxon>
        <taxon>Tepidimonas</taxon>
    </lineage>
</organism>
<dbReference type="Gene3D" id="2.170.190.11">
    <property type="entry name" value="Molybdopterin biosynthesis moea protein, domain 3"/>
    <property type="match status" value="1"/>
</dbReference>
<comment type="pathway">
    <text evidence="3 11">Cofactor biosynthesis; molybdopterin biosynthesis.</text>
</comment>
<evidence type="ECO:0000256" key="7">
    <source>
        <dbReference type="ARBA" id="ARBA00022723"/>
    </source>
</evidence>
<evidence type="ECO:0000256" key="1">
    <source>
        <dbReference type="ARBA" id="ARBA00001946"/>
    </source>
</evidence>
<dbReference type="FunFam" id="3.40.980.10:FF:000004">
    <property type="entry name" value="Molybdopterin molybdenumtransferase"/>
    <property type="match status" value="1"/>
</dbReference>
<dbReference type="SMART" id="SM00852">
    <property type="entry name" value="MoCF_biosynth"/>
    <property type="match status" value="1"/>
</dbReference>
<evidence type="ECO:0000256" key="5">
    <source>
        <dbReference type="ARBA" id="ARBA00022505"/>
    </source>
</evidence>
<dbReference type="GO" id="GO:0005829">
    <property type="term" value="C:cytosol"/>
    <property type="evidence" value="ECO:0007669"/>
    <property type="project" value="TreeGrafter"/>
</dbReference>
<dbReference type="InterPro" id="IPR005111">
    <property type="entry name" value="MoeA_C_domain_IV"/>
</dbReference>
<evidence type="ECO:0000256" key="9">
    <source>
        <dbReference type="ARBA" id="ARBA00023150"/>
    </source>
</evidence>
<dbReference type="SUPFAM" id="SSF53218">
    <property type="entry name" value="Molybdenum cofactor biosynthesis proteins"/>
    <property type="match status" value="1"/>
</dbReference>
<dbReference type="Proteomes" id="UP000091969">
    <property type="component" value="Unassembled WGS sequence"/>
</dbReference>
<accession>A0A1A6DYG8</accession>
<dbReference type="InterPro" id="IPR036425">
    <property type="entry name" value="MoaB/Mog-like_dom_sf"/>
</dbReference>
<comment type="catalytic activity">
    <reaction evidence="10">
        <text>adenylyl-molybdopterin + molybdate = Mo-molybdopterin + AMP + H(+)</text>
        <dbReference type="Rhea" id="RHEA:35047"/>
        <dbReference type="ChEBI" id="CHEBI:15378"/>
        <dbReference type="ChEBI" id="CHEBI:36264"/>
        <dbReference type="ChEBI" id="CHEBI:62727"/>
        <dbReference type="ChEBI" id="CHEBI:71302"/>
        <dbReference type="ChEBI" id="CHEBI:456215"/>
        <dbReference type="EC" id="2.10.1.1"/>
    </reaction>
</comment>
<name>A0A1A6DYG8_9BURK</name>
<dbReference type="SUPFAM" id="SSF63882">
    <property type="entry name" value="MoeA N-terminal region -like"/>
    <property type="match status" value="1"/>
</dbReference>
<proteinExistence type="inferred from homology"/>
<keyword evidence="5 11" id="KW-0500">Molybdenum</keyword>
<dbReference type="EMBL" id="LZDH01000003">
    <property type="protein sequence ID" value="OBS32002.1"/>
    <property type="molecule type" value="Genomic_DNA"/>
</dbReference>
<dbReference type="InterPro" id="IPR005110">
    <property type="entry name" value="MoeA_linker/N"/>
</dbReference>
<evidence type="ECO:0000256" key="4">
    <source>
        <dbReference type="ARBA" id="ARBA00010763"/>
    </source>
</evidence>
<evidence type="ECO:0000313" key="13">
    <source>
        <dbReference type="EMBL" id="OBS32002.1"/>
    </source>
</evidence>
<comment type="caution">
    <text evidence="13">The sequence shown here is derived from an EMBL/GenBank/DDBJ whole genome shotgun (WGS) entry which is preliminary data.</text>
</comment>
<evidence type="ECO:0000259" key="12">
    <source>
        <dbReference type="SMART" id="SM00852"/>
    </source>
</evidence>
<evidence type="ECO:0000256" key="8">
    <source>
        <dbReference type="ARBA" id="ARBA00022842"/>
    </source>
</evidence>
<dbReference type="STRING" id="1101373.A9O67_11235"/>
<keyword evidence="8 11" id="KW-0460">Magnesium</keyword>
<dbReference type="GO" id="GO:0046872">
    <property type="term" value="F:metal ion binding"/>
    <property type="evidence" value="ECO:0007669"/>
    <property type="project" value="UniProtKB-UniRule"/>
</dbReference>
<dbReference type="EC" id="2.10.1.1" evidence="11"/>
<dbReference type="Gene3D" id="2.40.340.10">
    <property type="entry name" value="MoeA, C-terminal, domain IV"/>
    <property type="match status" value="1"/>
</dbReference>
<gene>
    <name evidence="13" type="ORF">A9O67_11235</name>
</gene>
<dbReference type="PANTHER" id="PTHR10192:SF5">
    <property type="entry name" value="GEPHYRIN"/>
    <property type="match status" value="1"/>
</dbReference>
<dbReference type="CDD" id="cd00887">
    <property type="entry name" value="MoeA"/>
    <property type="match status" value="1"/>
</dbReference>
<evidence type="ECO:0000256" key="11">
    <source>
        <dbReference type="RuleBase" id="RU365090"/>
    </source>
</evidence>
<keyword evidence="6 11" id="KW-0808">Transferase</keyword>
<dbReference type="GO" id="GO:0061599">
    <property type="term" value="F:molybdopterin molybdotransferase activity"/>
    <property type="evidence" value="ECO:0007669"/>
    <property type="project" value="UniProtKB-UniRule"/>
</dbReference>
<comment type="cofactor">
    <cofactor evidence="1 11">
        <name>Mg(2+)</name>
        <dbReference type="ChEBI" id="CHEBI:18420"/>
    </cofactor>
</comment>
<dbReference type="GO" id="GO:0006777">
    <property type="term" value="P:Mo-molybdopterin cofactor biosynthetic process"/>
    <property type="evidence" value="ECO:0007669"/>
    <property type="project" value="UniProtKB-UniRule"/>
</dbReference>
<dbReference type="InterPro" id="IPR001453">
    <property type="entry name" value="MoaB/Mog_dom"/>
</dbReference>
<keyword evidence="9 11" id="KW-0501">Molybdenum cofactor biosynthesis</keyword>
<evidence type="ECO:0000313" key="14">
    <source>
        <dbReference type="Proteomes" id="UP000091969"/>
    </source>
</evidence>
<sequence>MAANPASPATAPARPGLMGLEDALQRLLASIEPVAGVETVPTAAAAGRVLAHDLASPLDVPGFDNSQMDGYAVRREDVARAVAEGRPLPVAQRIPAGHFGCELAPGTVARIFTGAPMPAGADAVVMQEDATPAEPSADADAAGATAVHGWVRLGTVPAEGQWVRRCGEDVRAGAVVLAAGTRLSVADLGLAASIGSASLRVHRRVRVALASTGDELIQPGELPADRLPPGAIYNSNRYFLEPLLLRLGCEVTVLGRIPDDRAATQAALTEAARDHDVILTTGGVSVGEEDHVKPVVQALGALDLWQIAMKPGKPFAHGWIDRAHAGGRGRCHVLGLPGNPVSSFVTFVLLARPFLLRLGGATVAPVLPPALPMVAHFDLPRADKRREFLRVRRNCVGGLDLFPNQNSSVLTSVAWADGLVDNPAGSVIAHGDTVRYLPLSSFLD</sequence>
<dbReference type="PANTHER" id="PTHR10192">
    <property type="entry name" value="MOLYBDOPTERIN BIOSYNTHESIS PROTEIN"/>
    <property type="match status" value="1"/>
</dbReference>
<protein>
    <recommendedName>
        <fullName evidence="11">Molybdopterin molybdenumtransferase</fullName>
        <ecNumber evidence="11">2.10.1.1</ecNumber>
    </recommendedName>
</protein>
<keyword evidence="14" id="KW-1185">Reference proteome</keyword>
<dbReference type="SUPFAM" id="SSF63867">
    <property type="entry name" value="MoeA C-terminal domain-like"/>
    <property type="match status" value="1"/>
</dbReference>
<dbReference type="Pfam" id="PF03453">
    <property type="entry name" value="MoeA_N"/>
    <property type="match status" value="1"/>
</dbReference>
<reference evidence="13 14" key="1">
    <citation type="submission" date="2016-06" db="EMBL/GenBank/DDBJ databases">
        <title>Genome sequence of Tepidimonas fonticaldi PL17.</title>
        <authorList>
            <person name="Pinnaka A.K."/>
        </authorList>
    </citation>
    <scope>NUCLEOTIDE SEQUENCE [LARGE SCALE GENOMIC DNA]</scope>
    <source>
        <strain evidence="13 14">PL17</strain>
    </source>
</reference>
<dbReference type="Gene3D" id="3.40.980.10">
    <property type="entry name" value="MoaB/Mog-like domain"/>
    <property type="match status" value="1"/>
</dbReference>
<dbReference type="InterPro" id="IPR036135">
    <property type="entry name" value="MoeA_linker/N_sf"/>
</dbReference>
<comment type="similarity">
    <text evidence="4 11">Belongs to the MoeA family.</text>
</comment>
<dbReference type="RefSeq" id="WP_068606437.1">
    <property type="nucleotide sequence ID" value="NZ_LZDH01000003.1"/>
</dbReference>
<dbReference type="Pfam" id="PF03454">
    <property type="entry name" value="MoeA_C"/>
    <property type="match status" value="1"/>
</dbReference>
<dbReference type="InterPro" id="IPR036688">
    <property type="entry name" value="MoeA_C_domain_IV_sf"/>
</dbReference>
<evidence type="ECO:0000256" key="6">
    <source>
        <dbReference type="ARBA" id="ARBA00022679"/>
    </source>
</evidence>
<dbReference type="UniPathway" id="UPA00344"/>
<dbReference type="AlphaFoldDB" id="A0A1A6DYG8"/>
<feature type="domain" description="MoaB/Mog" evidence="12">
    <location>
        <begin position="208"/>
        <end position="357"/>
    </location>
</feature>
<dbReference type="Pfam" id="PF00994">
    <property type="entry name" value="MoCF_biosynth"/>
    <property type="match status" value="1"/>
</dbReference>
<comment type="function">
    <text evidence="2 11">Catalyzes the insertion of molybdate into adenylated molybdopterin with the concomitant release of AMP.</text>
</comment>
<dbReference type="NCBIfam" id="NF045515">
    <property type="entry name" value="Glp_gephyrin"/>
    <property type="match status" value="1"/>
</dbReference>
<evidence type="ECO:0000256" key="3">
    <source>
        <dbReference type="ARBA" id="ARBA00005046"/>
    </source>
</evidence>
<dbReference type="Gene3D" id="3.90.105.10">
    <property type="entry name" value="Molybdopterin biosynthesis moea protein, domain 2"/>
    <property type="match status" value="1"/>
</dbReference>
<evidence type="ECO:0000256" key="2">
    <source>
        <dbReference type="ARBA" id="ARBA00002901"/>
    </source>
</evidence>
<dbReference type="NCBIfam" id="TIGR00177">
    <property type="entry name" value="molyb_syn"/>
    <property type="match status" value="1"/>
</dbReference>